<dbReference type="FunFam" id="3.50.50.60:FF:000036">
    <property type="entry name" value="NADPH:adrenodoxin oxidoreductase, mitochondrial"/>
    <property type="match status" value="1"/>
</dbReference>
<dbReference type="InterPro" id="IPR013106">
    <property type="entry name" value="Ig_V-set"/>
</dbReference>
<evidence type="ECO:0000256" key="7">
    <source>
        <dbReference type="ARBA" id="ARBA00016287"/>
    </source>
</evidence>
<dbReference type="InterPro" id="IPR004108">
    <property type="entry name" value="Fe_hydrogenase_lsu_C"/>
</dbReference>
<dbReference type="InterPro" id="IPR036179">
    <property type="entry name" value="Ig-like_dom_sf"/>
</dbReference>
<sequence length="1139" mass="126532">MSEVAISKRKDKCENCTKQCNKKQSDEGTNSPQEKDVNKEVSEGYQLLLSACLSCDGCLSEEETLKISQQNLEQLKQVLALNKKCDVSKHKLLVASVCPQSLPFFAIKFGLDINEAAHKLCGFLKSLVMNYFSAFSLSTSDSPGLITNRRLLVLSSMSVHAGVQYVFDTTLAASFSILESQKEFIQRYRGRNHDSNALPMFTSSCPGWIRYSEHVLGSLVTPHICTARSPQQIMGCLVKDYFSKQQKLSPEKVYHVVVAPCFDKKFEAVREEFYNILQESRDVDCVLTSGEIFYLMEQRKVSVEELDSVPLDHVLGESGDIALVRHDGRGSEGFLEHIFKHAAKELFGLDVHEITYKTLRNRDFQEVTLERDGETLLQFAAVYGFRNIQTLVHRMRKGRVPYQLVEVLSCPGGCLSGRGQAENEAAGRVDKTLVQQMEDTYSSLPIRLPEVNAALHTLYQDWLQGQDSSQTSKLLHTQYRSQGQIHTQPPTMQCDNLTYVSLSISDVTEQENYTAEVQTDCGMAESSPVEVEVNQPTIGPNVSQNPSSIAYMKVNSSATITCSTSLSDALGLYLNRQFHGKKNIVYLSLNKGQVTKDTTSDEFAGRIQAIPDTHITNGYGFTLHLSQMRLDDTDLYYCQWSHFDLKTSKEEYLSSCGTVIIVREYGAEEPCTEQVVDDMLIILSVTVFSVTFSIAIAALIWKYRQAHQDVEVDLYERLPVPYGLVRFGVAPDHPEVKNVINTFTQTAKHSRCSFYGNVNVGKDISVEELRQAYHAVVLSYGADGNRSMGVPGEDLAGVYSAKDFVGWYNGLPCCQGLSPDLSCETAVILGQGNVALDIARILLSPLDILKKTDITQPALEALMKSQVRRVLIIGRRGPIQVACTIKELREMVNLPDTKPEMVEADFEGVADSIKDLPRPRKRLTELMVKTALEIPGEKERERRNKASRVWGLRFFRSPIEVLADPNNNRTAGIRLAVNSLEGSGEGARAVLTGEVEDVRCGLVISSIGYKSLPIDPSVPFDPQKAIVPNTMGRVHQTAGLYCSGWLKTGPTGVIATTMNNSFDTARSLVEDMVSGSLDVSPAKPGSQIITALLEKRGVKPVTFSDWEKIDSVEIRRGESNGKPREKILTVQEMLQVARA</sequence>
<evidence type="ECO:0000256" key="3">
    <source>
        <dbReference type="ARBA" id="ARBA00004731"/>
    </source>
</evidence>
<dbReference type="InterPro" id="IPR013783">
    <property type="entry name" value="Ig-like_fold"/>
</dbReference>
<keyword evidence="8" id="KW-0813">Transport</keyword>
<evidence type="ECO:0000256" key="13">
    <source>
        <dbReference type="ARBA" id="ARBA00022982"/>
    </source>
</evidence>
<evidence type="ECO:0000256" key="2">
    <source>
        <dbReference type="ARBA" id="ARBA00004173"/>
    </source>
</evidence>
<evidence type="ECO:0000259" key="18">
    <source>
        <dbReference type="SMART" id="SM00406"/>
    </source>
</evidence>
<evidence type="ECO:0000256" key="14">
    <source>
        <dbReference type="ARBA" id="ARBA00023002"/>
    </source>
</evidence>
<dbReference type="CDD" id="cd00099">
    <property type="entry name" value="IgV"/>
    <property type="match status" value="1"/>
</dbReference>
<dbReference type="Gene3D" id="3.40.950.10">
    <property type="entry name" value="Fe-only Hydrogenase (Larger Subunit), Chain L, domain 3"/>
    <property type="match status" value="1"/>
</dbReference>
<evidence type="ECO:0000256" key="15">
    <source>
        <dbReference type="ARBA" id="ARBA00023128"/>
    </source>
</evidence>
<dbReference type="Pfam" id="PF02906">
    <property type="entry name" value="Fe_hyd_lg_C"/>
    <property type="match status" value="1"/>
</dbReference>
<keyword evidence="12" id="KW-0809">Transit peptide</keyword>
<comment type="catalytic activity">
    <reaction evidence="17">
        <text>2 reduced [adrenodoxin] + NADP(+) + H(+) = 2 oxidized [adrenodoxin] + NADPH</text>
        <dbReference type="Rhea" id="RHEA:42312"/>
        <dbReference type="Rhea" id="RHEA-COMP:9998"/>
        <dbReference type="Rhea" id="RHEA-COMP:9999"/>
        <dbReference type="ChEBI" id="CHEBI:15378"/>
        <dbReference type="ChEBI" id="CHEBI:33737"/>
        <dbReference type="ChEBI" id="CHEBI:33738"/>
        <dbReference type="ChEBI" id="CHEBI:57783"/>
        <dbReference type="ChEBI" id="CHEBI:58349"/>
        <dbReference type="EC" id="1.18.1.6"/>
    </reaction>
</comment>
<dbReference type="InterPro" id="IPR003149">
    <property type="entry name" value="Fe_hydrogenase_ssu"/>
</dbReference>
<keyword evidence="11" id="KW-0521">NADP</keyword>
<dbReference type="SMART" id="SM00902">
    <property type="entry name" value="Fe_hyd_SSU"/>
    <property type="match status" value="1"/>
</dbReference>
<reference evidence="20 21" key="1">
    <citation type="submission" date="2019-02" db="EMBL/GenBank/DDBJ databases">
        <title>Opniocepnalus argus genome.</title>
        <authorList>
            <person name="Zhou C."/>
            <person name="Xiao S."/>
        </authorList>
    </citation>
    <scope>NUCLEOTIDE SEQUENCE [LARGE SCALE GENOMIC DNA]</scope>
    <source>
        <strain evidence="20">OARG1902GOOAL</strain>
        <tissue evidence="20">Muscle</tissue>
    </source>
</reference>
<keyword evidence="13" id="KW-0249">Electron transport</keyword>
<dbReference type="SUPFAM" id="SSF51971">
    <property type="entry name" value="Nucleotide-binding domain"/>
    <property type="match status" value="1"/>
</dbReference>
<dbReference type="Gene3D" id="3.50.50.60">
    <property type="entry name" value="FAD/NAD(P)-binding domain"/>
    <property type="match status" value="1"/>
</dbReference>
<dbReference type="PRINTS" id="PR00419">
    <property type="entry name" value="ADXRDTASE"/>
</dbReference>
<comment type="cofactor">
    <cofactor evidence="1">
        <name>FAD</name>
        <dbReference type="ChEBI" id="CHEBI:57692"/>
    </cofactor>
</comment>
<evidence type="ECO:0000313" key="21">
    <source>
        <dbReference type="Proteomes" id="UP000503349"/>
    </source>
</evidence>
<dbReference type="Gene3D" id="3.40.50.720">
    <property type="entry name" value="NAD(P)-binding Rossmann-like Domain"/>
    <property type="match status" value="1"/>
</dbReference>
<feature type="domain" description="Immunoglobulin V-set" evidence="18">
    <location>
        <begin position="557"/>
        <end position="640"/>
    </location>
</feature>
<evidence type="ECO:0000256" key="4">
    <source>
        <dbReference type="ARBA" id="ARBA00006596"/>
    </source>
</evidence>
<accession>A0A6G1QQZ0</accession>
<dbReference type="Gene3D" id="2.60.40.10">
    <property type="entry name" value="Immunoglobulins"/>
    <property type="match status" value="1"/>
</dbReference>
<dbReference type="EC" id="1.18.1.6" evidence="6"/>
<keyword evidence="10" id="KW-0274">FAD</keyword>
<reference evidence="21" key="2">
    <citation type="submission" date="2019-02" db="EMBL/GenBank/DDBJ databases">
        <title>Opniocepnalus argus Var Kimnra genome.</title>
        <authorList>
            <person name="Zhou C."/>
            <person name="Xiao S."/>
        </authorList>
    </citation>
    <scope>NUCLEOTIDE SEQUENCE [LARGE SCALE GENOMIC DNA]</scope>
</reference>
<keyword evidence="14" id="KW-0560">Oxidoreductase</keyword>
<gene>
    <name evidence="20" type="ORF">EXN66_Car020403</name>
</gene>
<dbReference type="Proteomes" id="UP000503349">
    <property type="component" value="Chromosome 20"/>
</dbReference>
<name>A0A6G1QQZ0_CHAAH</name>
<keyword evidence="21" id="KW-1185">Reference proteome</keyword>
<evidence type="ECO:0000256" key="17">
    <source>
        <dbReference type="ARBA" id="ARBA00048933"/>
    </source>
</evidence>
<proteinExistence type="inferred from homology"/>
<evidence type="ECO:0000256" key="9">
    <source>
        <dbReference type="ARBA" id="ARBA00022630"/>
    </source>
</evidence>
<keyword evidence="9" id="KW-0285">Flavoprotein</keyword>
<dbReference type="SUPFAM" id="SSF48726">
    <property type="entry name" value="Immunoglobulin"/>
    <property type="match status" value="1"/>
</dbReference>
<evidence type="ECO:0000256" key="11">
    <source>
        <dbReference type="ARBA" id="ARBA00022857"/>
    </source>
</evidence>
<evidence type="ECO:0000313" key="20">
    <source>
        <dbReference type="EMBL" id="KAF3704713.1"/>
    </source>
</evidence>
<feature type="domain" description="Iron hydrogenase small subunit" evidence="19">
    <location>
        <begin position="427"/>
        <end position="483"/>
    </location>
</feature>
<dbReference type="GO" id="GO:0005739">
    <property type="term" value="C:mitochondrion"/>
    <property type="evidence" value="ECO:0007669"/>
    <property type="project" value="UniProtKB-SubCell"/>
</dbReference>
<evidence type="ECO:0000256" key="5">
    <source>
        <dbReference type="ARBA" id="ARBA00008312"/>
    </source>
</evidence>
<comment type="pathway">
    <text evidence="3">Steroid metabolism; cholesterol metabolism.</text>
</comment>
<organism evidence="20 21">
    <name type="scientific">Channa argus</name>
    <name type="common">Northern snakehead</name>
    <name type="synonym">Ophicephalus argus</name>
    <dbReference type="NCBI Taxonomy" id="215402"/>
    <lineage>
        <taxon>Eukaryota</taxon>
        <taxon>Metazoa</taxon>
        <taxon>Chordata</taxon>
        <taxon>Craniata</taxon>
        <taxon>Vertebrata</taxon>
        <taxon>Euteleostomi</taxon>
        <taxon>Actinopterygii</taxon>
        <taxon>Neopterygii</taxon>
        <taxon>Teleostei</taxon>
        <taxon>Neoteleostei</taxon>
        <taxon>Acanthomorphata</taxon>
        <taxon>Anabantaria</taxon>
        <taxon>Anabantiformes</taxon>
        <taxon>Channoidei</taxon>
        <taxon>Channidae</taxon>
        <taxon>Channa</taxon>
    </lineage>
</organism>
<dbReference type="SUPFAM" id="SSF53920">
    <property type="entry name" value="Fe-only hydrogenase"/>
    <property type="match status" value="1"/>
</dbReference>
<comment type="subcellular location">
    <subcellularLocation>
        <location evidence="2">Mitochondrion</location>
    </subcellularLocation>
</comment>
<evidence type="ECO:0000256" key="8">
    <source>
        <dbReference type="ARBA" id="ARBA00022448"/>
    </source>
</evidence>
<dbReference type="AlphaFoldDB" id="A0A6G1QQZ0"/>
<dbReference type="SMART" id="SM00406">
    <property type="entry name" value="IGv"/>
    <property type="match status" value="1"/>
</dbReference>
<evidence type="ECO:0000256" key="6">
    <source>
        <dbReference type="ARBA" id="ARBA00013219"/>
    </source>
</evidence>
<protein>
    <recommendedName>
        <fullName evidence="7">NADPH:adrenodoxin oxidoreductase, mitochondrial</fullName>
        <ecNumber evidence="6">1.18.1.6</ecNumber>
    </recommendedName>
    <alternativeName>
        <fullName evidence="16">Ferredoxin--NADP(+) reductase</fullName>
    </alternativeName>
</protein>
<comment type="similarity">
    <text evidence="4">Belongs to the NARF family.</text>
</comment>
<dbReference type="GO" id="GO:0016491">
    <property type="term" value="F:oxidoreductase activity"/>
    <property type="evidence" value="ECO:0007669"/>
    <property type="project" value="UniProtKB-KW"/>
</dbReference>
<evidence type="ECO:0000256" key="10">
    <source>
        <dbReference type="ARBA" id="ARBA00022827"/>
    </source>
</evidence>
<dbReference type="Gene3D" id="3.40.50.1780">
    <property type="match status" value="1"/>
</dbReference>
<evidence type="ECO:0000256" key="12">
    <source>
        <dbReference type="ARBA" id="ARBA00022946"/>
    </source>
</evidence>
<dbReference type="InterPro" id="IPR009016">
    <property type="entry name" value="Fe_hydrogenase"/>
</dbReference>
<dbReference type="Pfam" id="PF02256">
    <property type="entry name" value="Fe_hyd_SSU"/>
    <property type="match status" value="1"/>
</dbReference>
<evidence type="ECO:0000256" key="16">
    <source>
        <dbReference type="ARBA" id="ARBA00030202"/>
    </source>
</evidence>
<evidence type="ECO:0000256" key="1">
    <source>
        <dbReference type="ARBA" id="ARBA00001974"/>
    </source>
</evidence>
<dbReference type="PANTHER" id="PTHR11615">
    <property type="entry name" value="NITRATE, FORMATE, IRON DEHYDROGENASE"/>
    <property type="match status" value="1"/>
</dbReference>
<dbReference type="SUPFAM" id="SSF51905">
    <property type="entry name" value="FAD/NAD(P)-binding domain"/>
    <property type="match status" value="2"/>
</dbReference>
<evidence type="ECO:0000259" key="19">
    <source>
        <dbReference type="SMART" id="SM00902"/>
    </source>
</evidence>
<dbReference type="InterPro" id="IPR050340">
    <property type="entry name" value="Cytosolic_Fe-S_CAF"/>
</dbReference>
<dbReference type="EMBL" id="CM015731">
    <property type="protein sequence ID" value="KAF3704713.1"/>
    <property type="molecule type" value="Genomic_DNA"/>
</dbReference>
<keyword evidence="15" id="KW-0496">Mitochondrion</keyword>
<comment type="similarity">
    <text evidence="5">Belongs to the ferredoxin--NADP reductase type 1 family.</text>
</comment>
<dbReference type="InterPro" id="IPR036188">
    <property type="entry name" value="FAD/NAD-bd_sf"/>
</dbReference>